<dbReference type="Pfam" id="PF04542">
    <property type="entry name" value="Sigma70_r2"/>
    <property type="match status" value="1"/>
</dbReference>
<evidence type="ECO:0000256" key="1">
    <source>
        <dbReference type="ARBA" id="ARBA00023015"/>
    </source>
</evidence>
<evidence type="ECO:0000259" key="6">
    <source>
        <dbReference type="Pfam" id="PF04542"/>
    </source>
</evidence>
<comment type="caution">
    <text evidence="8">The sequence shown here is derived from an EMBL/GenBank/DDBJ whole genome shotgun (WGS) entry which is preliminary data.</text>
</comment>
<keyword evidence="4 5" id="KW-0804">Transcription</keyword>
<dbReference type="GO" id="GO:0016987">
    <property type="term" value="F:sigma factor activity"/>
    <property type="evidence" value="ECO:0007669"/>
    <property type="project" value="UniProtKB-KW"/>
</dbReference>
<comment type="similarity">
    <text evidence="5">Belongs to the sigma-70 factor family. ECF subfamily.</text>
</comment>
<keyword evidence="1 5" id="KW-0805">Transcription regulation</keyword>
<evidence type="ECO:0000259" key="7">
    <source>
        <dbReference type="Pfam" id="PF08281"/>
    </source>
</evidence>
<dbReference type="InterPro" id="IPR013249">
    <property type="entry name" value="RNA_pol_sigma70_r4_t2"/>
</dbReference>
<evidence type="ECO:0000256" key="5">
    <source>
        <dbReference type="RuleBase" id="RU000716"/>
    </source>
</evidence>
<feature type="domain" description="RNA polymerase sigma-70 region 2" evidence="6">
    <location>
        <begin position="24"/>
        <end position="90"/>
    </location>
</feature>
<dbReference type="RefSeq" id="WP_219052164.1">
    <property type="nucleotide sequence ID" value="NZ_JAHWDP010000002.1"/>
</dbReference>
<name>A0A9X1FNB9_9FLAO</name>
<feature type="domain" description="RNA polymerase sigma factor 70 region 4 type 2" evidence="7">
    <location>
        <begin position="125"/>
        <end position="175"/>
    </location>
</feature>
<organism evidence="8 9">
    <name type="scientific">Halomarinibacterium sedimenti</name>
    <dbReference type="NCBI Taxonomy" id="2857106"/>
    <lineage>
        <taxon>Bacteria</taxon>
        <taxon>Pseudomonadati</taxon>
        <taxon>Bacteroidota</taxon>
        <taxon>Flavobacteriia</taxon>
        <taxon>Flavobacteriales</taxon>
        <taxon>Flavobacteriaceae</taxon>
        <taxon>Halomarinibacterium</taxon>
    </lineage>
</organism>
<evidence type="ECO:0000313" key="8">
    <source>
        <dbReference type="EMBL" id="MBW2937750.1"/>
    </source>
</evidence>
<proteinExistence type="inferred from homology"/>
<dbReference type="InterPro" id="IPR007627">
    <property type="entry name" value="RNA_pol_sigma70_r2"/>
</dbReference>
<dbReference type="InterPro" id="IPR014284">
    <property type="entry name" value="RNA_pol_sigma-70_dom"/>
</dbReference>
<dbReference type="InterPro" id="IPR000838">
    <property type="entry name" value="RNA_pol_sigma70_ECF_CS"/>
</dbReference>
<reference evidence="8" key="1">
    <citation type="submission" date="2021-07" db="EMBL/GenBank/DDBJ databases">
        <title>Aureisphaera sp. CAU 1614 isolated from sea sediment.</title>
        <authorList>
            <person name="Kim W."/>
        </authorList>
    </citation>
    <scope>NUCLEOTIDE SEQUENCE</scope>
    <source>
        <strain evidence="8">CAU 1614</strain>
    </source>
</reference>
<keyword evidence="2 5" id="KW-0731">Sigma factor</keyword>
<evidence type="ECO:0000313" key="9">
    <source>
        <dbReference type="Proteomes" id="UP001138686"/>
    </source>
</evidence>
<evidence type="ECO:0000256" key="4">
    <source>
        <dbReference type="ARBA" id="ARBA00023163"/>
    </source>
</evidence>
<sequence>MTTSTDHQLINNTLHGNTQAFSVLVERYQNFVFTIAVRMLRNREEAEEVAQDSFIKAFEALSTYRGEAKFSSWLYSIVYRKTLDRIRKNNNSRTIELVEEITETETEDIENALHFIQIQERNELIKKGIEQLPEQEAAIITFFYFEELSIKEISEITQLSEDNVKIKLFRSRKKLFTLLKYYVLPQYTNNNGSAI</sequence>
<dbReference type="PANTHER" id="PTHR43133">
    <property type="entry name" value="RNA POLYMERASE ECF-TYPE SIGMA FACTO"/>
    <property type="match status" value="1"/>
</dbReference>
<dbReference type="CDD" id="cd06171">
    <property type="entry name" value="Sigma70_r4"/>
    <property type="match status" value="1"/>
</dbReference>
<evidence type="ECO:0000256" key="2">
    <source>
        <dbReference type="ARBA" id="ARBA00023082"/>
    </source>
</evidence>
<dbReference type="EMBL" id="JAHWDP010000002">
    <property type="protein sequence ID" value="MBW2937750.1"/>
    <property type="molecule type" value="Genomic_DNA"/>
</dbReference>
<protein>
    <recommendedName>
        <fullName evidence="5">RNA polymerase sigma factor</fullName>
    </recommendedName>
</protein>
<accession>A0A9X1FNB9</accession>
<dbReference type="Pfam" id="PF08281">
    <property type="entry name" value="Sigma70_r4_2"/>
    <property type="match status" value="1"/>
</dbReference>
<dbReference type="NCBIfam" id="TIGR02937">
    <property type="entry name" value="sigma70-ECF"/>
    <property type="match status" value="1"/>
</dbReference>
<dbReference type="GO" id="GO:0006352">
    <property type="term" value="P:DNA-templated transcription initiation"/>
    <property type="evidence" value="ECO:0007669"/>
    <property type="project" value="InterPro"/>
</dbReference>
<dbReference type="GO" id="GO:0003677">
    <property type="term" value="F:DNA binding"/>
    <property type="evidence" value="ECO:0007669"/>
    <property type="project" value="UniProtKB-KW"/>
</dbReference>
<dbReference type="Proteomes" id="UP001138686">
    <property type="component" value="Unassembled WGS sequence"/>
</dbReference>
<dbReference type="PROSITE" id="PS01063">
    <property type="entry name" value="SIGMA70_ECF"/>
    <property type="match status" value="1"/>
</dbReference>
<keyword evidence="9" id="KW-1185">Reference proteome</keyword>
<evidence type="ECO:0000256" key="3">
    <source>
        <dbReference type="ARBA" id="ARBA00023125"/>
    </source>
</evidence>
<gene>
    <name evidence="8" type="ORF">KXJ69_06500</name>
</gene>
<dbReference type="PANTHER" id="PTHR43133:SF45">
    <property type="entry name" value="RNA POLYMERASE ECF-TYPE SIGMA FACTOR"/>
    <property type="match status" value="1"/>
</dbReference>
<keyword evidence="3 5" id="KW-0238">DNA-binding</keyword>
<dbReference type="InterPro" id="IPR039425">
    <property type="entry name" value="RNA_pol_sigma-70-like"/>
</dbReference>
<dbReference type="AlphaFoldDB" id="A0A9X1FNB9"/>